<protein>
    <recommendedName>
        <fullName evidence="3">Fungal lipase-like domain-containing protein</fullName>
    </recommendedName>
</protein>
<dbReference type="EMBL" id="RCWJ01000001">
    <property type="protein sequence ID" value="RLQ85375.1"/>
    <property type="molecule type" value="Genomic_DNA"/>
</dbReference>
<accession>A0A3L7J4X6</accession>
<organism evidence="1 2">
    <name type="scientific">Mycetocola zhadangensis</name>
    <dbReference type="NCBI Taxonomy" id="1164595"/>
    <lineage>
        <taxon>Bacteria</taxon>
        <taxon>Bacillati</taxon>
        <taxon>Actinomycetota</taxon>
        <taxon>Actinomycetes</taxon>
        <taxon>Micrococcales</taxon>
        <taxon>Microbacteriaceae</taxon>
        <taxon>Mycetocola</taxon>
    </lineage>
</organism>
<evidence type="ECO:0008006" key="3">
    <source>
        <dbReference type="Google" id="ProtNLM"/>
    </source>
</evidence>
<dbReference type="OrthoDB" id="5095936at2"/>
<proteinExistence type="predicted"/>
<comment type="caution">
    <text evidence="1">The sequence shown here is derived from an EMBL/GenBank/DDBJ whole genome shotgun (WGS) entry which is preliminary data.</text>
</comment>
<reference evidence="1 2" key="1">
    <citation type="submission" date="2018-10" db="EMBL/GenBank/DDBJ databases">
        <authorList>
            <person name="Li J."/>
        </authorList>
    </citation>
    <scope>NUCLEOTIDE SEQUENCE [LARGE SCALE GENOMIC DNA]</scope>
    <source>
        <strain evidence="1 2">ZD1-4</strain>
    </source>
</reference>
<dbReference type="RefSeq" id="WP_121657748.1">
    <property type="nucleotide sequence ID" value="NZ_BMEK01000001.1"/>
</dbReference>
<evidence type="ECO:0000313" key="1">
    <source>
        <dbReference type="EMBL" id="RLQ85375.1"/>
    </source>
</evidence>
<dbReference type="Gene3D" id="3.40.50.1820">
    <property type="entry name" value="alpha/beta hydrolase"/>
    <property type="match status" value="1"/>
</dbReference>
<dbReference type="SUPFAM" id="SSF53474">
    <property type="entry name" value="alpha/beta-Hydrolases"/>
    <property type="match status" value="1"/>
</dbReference>
<dbReference type="Proteomes" id="UP000282460">
    <property type="component" value="Unassembled WGS sequence"/>
</dbReference>
<keyword evidence="2" id="KW-1185">Reference proteome</keyword>
<dbReference type="InterPro" id="IPR029058">
    <property type="entry name" value="AB_hydrolase_fold"/>
</dbReference>
<name>A0A3L7J4X6_9MICO</name>
<evidence type="ECO:0000313" key="2">
    <source>
        <dbReference type="Proteomes" id="UP000282460"/>
    </source>
</evidence>
<dbReference type="AlphaFoldDB" id="A0A3L7J4X6"/>
<gene>
    <name evidence="1" type="ORF">D9V28_00305</name>
</gene>
<sequence>MSGITVSGGVGGVGANLDDMSRQAGKLRDLGGLLVDKGIESGRVLLDGDYLESVVLSPITASLVGAKVAVVTGGLALLATETTVIGLFLDGAVIAYRLADSTLAALAEGLANAGTFAAGVFAVPLAIIGAGGALIFTGAAGVDAAVDEAVSAVQAGLAGTAVLLIKNPWLAGDPAALLAELARRTAANFSGDDVAADFTDTMTDAMQDLNELAGDQSWFVDVIANGAPGLLSGLTFPLAALLGPDEAGRLLSSITGGPWPPRSYEEAIQAILGGGQKFGQFDDGTVTMFDPGPPDTATSPTSIADLMHNSGEIDDRDGDGSFARIRIVEAGGEPPHWVVQIPSTQGWATEAGSTPNDVTSDLHAMAGYPTALADAVRQAMAEAGIGATDPVMLEGFSLGGITAGMMAADKSLPFNVTHVVTAGSPIARFPIDPDIQVLALEHSEDPVARLDGRGNPVGSNWTTVQTDAPWLASEDQAPGIAGAHSAERYGMTAQAAATQGDPSFEHFVDSASGFLRPDGTVVDYGAKRP</sequence>